<dbReference type="Gene3D" id="1.10.1370.30">
    <property type="match status" value="1"/>
</dbReference>
<sequence>MNSNYTALENEFATSPHFNNILSCDVAVNFPINSSSRTNEIITLTSFIHAMIESSIFKELISKAKEKSNNLNKWQDIRKIKKKITDTNCINKQLKKKLVAATTTTEHTWSKAIKNNDYNLFKTHLQKVSDYTEEVTKVREAVLNCGLYDSLINLSKKSSKIKQVFSVLKTALPELIKHTSKKELVQNSELASEMRKLIMQHIMQIMQFDLIKARLDEAIHPFCVWTAHYARLTTRYKYSFISGLMYIINETEYALYEQNLLEIYKGQQVWLAKGIAFHESKSLFMAISRSKKFTEFLAKLLQDEFALKKEEYSAENLYSKTTRVKPDFIRVKAAELTYLMHIILRFEIKEILINGDLHLDELPKFWDSKMYESLVNIPVNFNNGCLQDIN</sequence>
<evidence type="ECO:0000313" key="2">
    <source>
        <dbReference type="Proteomes" id="UP000007581"/>
    </source>
</evidence>
<dbReference type="GO" id="GO:0004180">
    <property type="term" value="F:carboxypeptidase activity"/>
    <property type="evidence" value="ECO:0007669"/>
    <property type="project" value="UniProtKB-KW"/>
</dbReference>
<keyword evidence="1" id="KW-0121">Carboxypeptidase</keyword>
<evidence type="ECO:0000313" key="1">
    <source>
        <dbReference type="EMBL" id="AFE54034.1"/>
    </source>
</evidence>
<dbReference type="InterPro" id="IPR001333">
    <property type="entry name" value="Peptidase_M32_Taq"/>
</dbReference>
<gene>
    <name evidence="1" type="ORF">RTTH1527_00835</name>
</gene>
<dbReference type="EMBL" id="CP003397">
    <property type="protein sequence ID" value="AFE54034.1"/>
    <property type="molecule type" value="Genomic_DNA"/>
</dbReference>
<organism evidence="1 2">
    <name type="scientific">Rickettsia typhi str. TH1527</name>
    <dbReference type="NCBI Taxonomy" id="1003201"/>
    <lineage>
        <taxon>Bacteria</taxon>
        <taxon>Pseudomonadati</taxon>
        <taxon>Pseudomonadota</taxon>
        <taxon>Alphaproteobacteria</taxon>
        <taxon>Rickettsiales</taxon>
        <taxon>Rickettsiaceae</taxon>
        <taxon>Rickettsieae</taxon>
        <taxon>Rickettsia</taxon>
        <taxon>typhus group</taxon>
    </lineage>
</organism>
<dbReference type="PANTHER" id="PTHR34217:SF1">
    <property type="entry name" value="CARBOXYPEPTIDASE 1"/>
    <property type="match status" value="1"/>
</dbReference>
<keyword evidence="1" id="KW-0645">Protease</keyword>
<dbReference type="Pfam" id="PF02074">
    <property type="entry name" value="Peptidase_M32"/>
    <property type="match status" value="1"/>
</dbReference>
<keyword evidence="2" id="KW-1185">Reference proteome</keyword>
<keyword evidence="1" id="KW-0378">Hydrolase</keyword>
<dbReference type="Proteomes" id="UP000007581">
    <property type="component" value="Chromosome"/>
</dbReference>
<protein>
    <submittedName>
        <fullName evidence="1">Carboxypeptidase Taq</fullName>
    </submittedName>
</protein>
<dbReference type="SUPFAM" id="SSF55486">
    <property type="entry name" value="Metalloproteases ('zincins'), catalytic domain"/>
    <property type="match status" value="1"/>
</dbReference>
<name>A0ABM5MUB0_RICTP</name>
<reference evidence="1" key="1">
    <citation type="submission" date="2012-03" db="EMBL/GenBank/DDBJ databases">
        <authorList>
            <person name="Johnson S.L."/>
            <person name="Sims D."/>
            <person name="Han S."/>
            <person name="Bruce D.C."/>
            <person name="Dasch G.A."/>
        </authorList>
    </citation>
    <scope>NUCLEOTIDE SEQUENCE [LARGE SCALE GENOMIC DNA]</scope>
    <source>
        <strain evidence="1">TH1527</strain>
    </source>
</reference>
<accession>A0ABM5MUB0</accession>
<proteinExistence type="predicted"/>
<dbReference type="PROSITE" id="PS52034">
    <property type="entry name" value="PEPTIDASE_M32"/>
    <property type="match status" value="1"/>
</dbReference>
<dbReference type="PRINTS" id="PR00998">
    <property type="entry name" value="CRBOXYPTASET"/>
</dbReference>
<dbReference type="PANTHER" id="PTHR34217">
    <property type="entry name" value="METAL-DEPENDENT CARBOXYPEPTIDASE"/>
    <property type="match status" value="1"/>
</dbReference>